<sequence>MECSPKVQKCTSDEVDFIHVLEKLMERVEANQMHLIVTVARQIWLRRNSVVFGGAMVAPSDLVQFAREQFEAVCNAAVKPNPAVVVSSPIIVWQPPQ</sequence>
<reference evidence="1 2" key="1">
    <citation type="submission" date="2019-06" db="EMBL/GenBank/DDBJ databases">
        <title>A chromosomal-level reference genome of Carpinus fangiana (Coryloideae, Betulaceae).</title>
        <authorList>
            <person name="Yang X."/>
            <person name="Wang Z."/>
            <person name="Zhang L."/>
            <person name="Hao G."/>
            <person name="Liu J."/>
            <person name="Yang Y."/>
        </authorList>
    </citation>
    <scope>NUCLEOTIDE SEQUENCE [LARGE SCALE GENOMIC DNA]</scope>
    <source>
        <strain evidence="1">Cfa_2016G</strain>
        <tissue evidence="1">Leaf</tissue>
    </source>
</reference>
<proteinExistence type="predicted"/>
<dbReference type="AlphaFoldDB" id="A0A5N6R8I0"/>
<dbReference type="OrthoDB" id="1906820at2759"/>
<organism evidence="1 2">
    <name type="scientific">Carpinus fangiana</name>
    <dbReference type="NCBI Taxonomy" id="176857"/>
    <lineage>
        <taxon>Eukaryota</taxon>
        <taxon>Viridiplantae</taxon>
        <taxon>Streptophyta</taxon>
        <taxon>Embryophyta</taxon>
        <taxon>Tracheophyta</taxon>
        <taxon>Spermatophyta</taxon>
        <taxon>Magnoliopsida</taxon>
        <taxon>eudicotyledons</taxon>
        <taxon>Gunneridae</taxon>
        <taxon>Pentapetalae</taxon>
        <taxon>rosids</taxon>
        <taxon>fabids</taxon>
        <taxon>Fagales</taxon>
        <taxon>Betulaceae</taxon>
        <taxon>Carpinus</taxon>
    </lineage>
</organism>
<protein>
    <submittedName>
        <fullName evidence="1">Uncharacterized protein</fullName>
    </submittedName>
</protein>
<accession>A0A5N6R8I0</accession>
<name>A0A5N6R8I0_9ROSI</name>
<dbReference type="EMBL" id="CM017325">
    <property type="protein sequence ID" value="KAE8056184.1"/>
    <property type="molecule type" value="Genomic_DNA"/>
</dbReference>
<keyword evidence="2" id="KW-1185">Reference proteome</keyword>
<dbReference type="Proteomes" id="UP000327013">
    <property type="component" value="Chromosome 5"/>
</dbReference>
<evidence type="ECO:0000313" key="1">
    <source>
        <dbReference type="EMBL" id="KAE8056184.1"/>
    </source>
</evidence>
<evidence type="ECO:0000313" key="2">
    <source>
        <dbReference type="Proteomes" id="UP000327013"/>
    </source>
</evidence>
<gene>
    <name evidence="1" type="ORF">FH972_012976</name>
</gene>